<reference evidence="2 3" key="1">
    <citation type="journal article" date="2019" name="Appl. Microbiol. Biotechnol.">
        <title>Uncovering carbohydrate metabolism through a genotype-phenotype association study of 56 lactic acid bacteria genomes.</title>
        <authorList>
            <person name="Buron-Moles G."/>
            <person name="Chailyan A."/>
            <person name="Dolejs I."/>
            <person name="Forster J."/>
            <person name="Miks M.H."/>
        </authorList>
    </citation>
    <scope>NUCLEOTIDE SEQUENCE [LARGE SCALE GENOMIC DNA]</scope>
    <source>
        <strain evidence="2 3">ATCC 4005</strain>
    </source>
</reference>
<comment type="caution">
    <text evidence="2">The sequence shown here is derived from an EMBL/GenBank/DDBJ whole genome shotgun (WGS) entry which is preliminary data.</text>
</comment>
<evidence type="ECO:0000256" key="1">
    <source>
        <dbReference type="SAM" id="Phobius"/>
    </source>
</evidence>
<gene>
    <name evidence="2" type="ORF">C5L32_001338</name>
</gene>
<dbReference type="EMBL" id="PUFP01000075">
    <property type="protein sequence ID" value="TDG73985.1"/>
    <property type="molecule type" value="Genomic_DNA"/>
</dbReference>
<keyword evidence="1" id="KW-0812">Transmembrane</keyword>
<evidence type="ECO:0000313" key="2">
    <source>
        <dbReference type="EMBL" id="TDG73985.1"/>
    </source>
</evidence>
<feature type="transmembrane region" description="Helical" evidence="1">
    <location>
        <begin position="48"/>
        <end position="73"/>
    </location>
</feature>
<evidence type="ECO:0000313" key="3">
    <source>
        <dbReference type="Proteomes" id="UP000295181"/>
    </source>
</evidence>
<keyword evidence="1" id="KW-1133">Transmembrane helix</keyword>
<name>A0A4R5NHG4_LENBU</name>
<feature type="transmembrane region" description="Helical" evidence="1">
    <location>
        <begin position="112"/>
        <end position="133"/>
    </location>
</feature>
<sequence>MINYFKKCSNTNNILGKLYHRLKPYAVVRRRHHLYILPPVSGIGANSFQLTVTLLVDLLLFGLISAGSYYLVNNQLIDYRIPQRYSVWIAWVIIASVVITICLNLLNTTFVITAAIAVFLPLPMLIAICSPIIASRGRRWFLLGLTLQIAWGLLLIELWFGSPM</sequence>
<dbReference type="AlphaFoldDB" id="A0A4R5NHG4"/>
<proteinExistence type="predicted"/>
<organism evidence="2 3">
    <name type="scientific">Lentilactobacillus buchneri DSM 20057</name>
    <dbReference type="NCBI Taxonomy" id="1423728"/>
    <lineage>
        <taxon>Bacteria</taxon>
        <taxon>Bacillati</taxon>
        <taxon>Bacillota</taxon>
        <taxon>Bacilli</taxon>
        <taxon>Lactobacillales</taxon>
        <taxon>Lactobacillaceae</taxon>
        <taxon>Lentilactobacillus</taxon>
    </lineage>
</organism>
<keyword evidence="1" id="KW-0472">Membrane</keyword>
<accession>A0A4R5NHG4</accession>
<feature type="transmembrane region" description="Helical" evidence="1">
    <location>
        <begin position="85"/>
        <end position="106"/>
    </location>
</feature>
<dbReference type="Proteomes" id="UP000295181">
    <property type="component" value="Unassembled WGS sequence"/>
</dbReference>
<protein>
    <submittedName>
        <fullName evidence="2">Uncharacterized protein</fullName>
    </submittedName>
</protein>
<feature type="transmembrane region" description="Helical" evidence="1">
    <location>
        <begin position="140"/>
        <end position="160"/>
    </location>
</feature>